<reference evidence="5" key="1">
    <citation type="journal article" date="2014" name="Int. J. Syst. Evol. Microbiol.">
        <title>Complete genome of a new Firmicutes species belonging to the dominant human colonic microbiota ('Ruminococcus bicirculans') reveals two chromosomes and a selective capacity to utilize plant glucans.</title>
        <authorList>
            <consortium name="NISC Comparative Sequencing Program"/>
            <person name="Wegmann U."/>
            <person name="Louis P."/>
            <person name="Goesmann A."/>
            <person name="Henrissat B."/>
            <person name="Duncan S.H."/>
            <person name="Flint H.J."/>
        </authorList>
    </citation>
    <scope>NUCLEOTIDE SEQUENCE</scope>
    <source>
        <strain evidence="5">NBRC 103408</strain>
    </source>
</reference>
<comment type="caution">
    <text evidence="5">The sequence shown here is derived from an EMBL/GenBank/DDBJ whole genome shotgun (WGS) entry which is preliminary data.</text>
</comment>
<dbReference type="InterPro" id="IPR014905">
    <property type="entry name" value="HIRAN"/>
</dbReference>
<feature type="region of interest" description="Disordered" evidence="3">
    <location>
        <begin position="16"/>
        <end position="37"/>
    </location>
</feature>
<name>A0ABQ5U4V0_9PROT</name>
<sequence>MFKALARWWQENRARPLAPRPAPPKKSAPTTYWAPPPEPNDLGWPPVVRPLFHLDHKFQHRHRPPDRKWRQRGGVRKVAGAYWRRKKARDFCTMAVEREAAGEVFGLILQREPDNEHDPNAIKIMGGPDFEPQYHLGYVDRATAAEIARLDRKRGPLPLSAEIWTAFVTVDDADLRYIMLEPAARDPYWKS</sequence>
<proteinExistence type="predicted"/>
<reference evidence="5" key="2">
    <citation type="submission" date="2023-01" db="EMBL/GenBank/DDBJ databases">
        <title>Draft genome sequence of Sneathiella chinensis strain NBRC 103408.</title>
        <authorList>
            <person name="Sun Q."/>
            <person name="Mori K."/>
        </authorList>
    </citation>
    <scope>NUCLEOTIDE SEQUENCE</scope>
    <source>
        <strain evidence="5">NBRC 103408</strain>
    </source>
</reference>
<evidence type="ECO:0000256" key="1">
    <source>
        <dbReference type="ARBA" id="ARBA00022723"/>
    </source>
</evidence>
<accession>A0ABQ5U4V0</accession>
<dbReference type="EMBL" id="BSNF01000008">
    <property type="protein sequence ID" value="GLQ06848.1"/>
    <property type="molecule type" value="Genomic_DNA"/>
</dbReference>
<evidence type="ECO:0000313" key="6">
    <source>
        <dbReference type="Proteomes" id="UP001161409"/>
    </source>
</evidence>
<evidence type="ECO:0000259" key="4">
    <source>
        <dbReference type="Pfam" id="PF08797"/>
    </source>
</evidence>
<dbReference type="RefSeq" id="WP_169560948.1">
    <property type="nucleotide sequence ID" value="NZ_BSNF01000008.1"/>
</dbReference>
<keyword evidence="6" id="KW-1185">Reference proteome</keyword>
<dbReference type="Pfam" id="PF08797">
    <property type="entry name" value="HIRAN"/>
    <property type="match status" value="1"/>
</dbReference>
<gene>
    <name evidence="5" type="ORF">GCM10007924_20690</name>
</gene>
<protein>
    <recommendedName>
        <fullName evidence="4">HIRAN domain-containing protein</fullName>
    </recommendedName>
</protein>
<evidence type="ECO:0000256" key="2">
    <source>
        <dbReference type="ARBA" id="ARBA00022801"/>
    </source>
</evidence>
<evidence type="ECO:0000313" key="5">
    <source>
        <dbReference type="EMBL" id="GLQ06848.1"/>
    </source>
</evidence>
<dbReference type="Proteomes" id="UP001161409">
    <property type="component" value="Unassembled WGS sequence"/>
</dbReference>
<keyword evidence="1" id="KW-0479">Metal-binding</keyword>
<keyword evidence="2" id="KW-0378">Hydrolase</keyword>
<dbReference type="Gene3D" id="3.30.70.2330">
    <property type="match status" value="1"/>
</dbReference>
<evidence type="ECO:0000256" key="3">
    <source>
        <dbReference type="SAM" id="MobiDB-lite"/>
    </source>
</evidence>
<feature type="domain" description="HIRAN" evidence="4">
    <location>
        <begin position="107"/>
        <end position="150"/>
    </location>
</feature>
<organism evidence="5 6">
    <name type="scientific">Sneathiella chinensis</name>
    <dbReference type="NCBI Taxonomy" id="349750"/>
    <lineage>
        <taxon>Bacteria</taxon>
        <taxon>Pseudomonadati</taxon>
        <taxon>Pseudomonadota</taxon>
        <taxon>Alphaproteobacteria</taxon>
        <taxon>Sneathiellales</taxon>
        <taxon>Sneathiellaceae</taxon>
        <taxon>Sneathiella</taxon>
    </lineage>
</organism>